<dbReference type="InterPro" id="IPR036908">
    <property type="entry name" value="RlpA-like_sf"/>
</dbReference>
<evidence type="ECO:0000313" key="4">
    <source>
        <dbReference type="Proteomes" id="UP000678393"/>
    </source>
</evidence>
<dbReference type="Gene3D" id="2.40.40.10">
    <property type="entry name" value="RlpA-like domain"/>
    <property type="match status" value="1"/>
</dbReference>
<evidence type="ECO:0000313" key="3">
    <source>
        <dbReference type="EMBL" id="CAG5126535.1"/>
    </source>
</evidence>
<accession>A0A8S3ZF64</accession>
<evidence type="ECO:0000259" key="2">
    <source>
        <dbReference type="PROSITE" id="PS50842"/>
    </source>
</evidence>
<keyword evidence="4" id="KW-1185">Reference proteome</keyword>
<organism evidence="3 4">
    <name type="scientific">Candidula unifasciata</name>
    <dbReference type="NCBI Taxonomy" id="100452"/>
    <lineage>
        <taxon>Eukaryota</taxon>
        <taxon>Metazoa</taxon>
        <taxon>Spiralia</taxon>
        <taxon>Lophotrochozoa</taxon>
        <taxon>Mollusca</taxon>
        <taxon>Gastropoda</taxon>
        <taxon>Heterobranchia</taxon>
        <taxon>Euthyneura</taxon>
        <taxon>Panpulmonata</taxon>
        <taxon>Eupulmonata</taxon>
        <taxon>Stylommatophora</taxon>
        <taxon>Helicina</taxon>
        <taxon>Helicoidea</taxon>
        <taxon>Geomitridae</taxon>
        <taxon>Candidula</taxon>
    </lineage>
</organism>
<protein>
    <recommendedName>
        <fullName evidence="2">Expansin-like EG45 domain-containing protein</fullName>
    </recommendedName>
</protein>
<dbReference type="CDD" id="cd22271">
    <property type="entry name" value="DPBB_EXP_N-like"/>
    <property type="match status" value="1"/>
</dbReference>
<comment type="caution">
    <text evidence="3">The sequence shown here is derived from an EMBL/GenBank/DDBJ whole genome shotgun (WGS) entry which is preliminary data.</text>
</comment>
<evidence type="ECO:0000256" key="1">
    <source>
        <dbReference type="ARBA" id="ARBA00022729"/>
    </source>
</evidence>
<dbReference type="OrthoDB" id="406505at2759"/>
<dbReference type="PANTHER" id="PTHR31836:SF21">
    <property type="entry name" value="EXPANSIN-LIKE PROTEIN 7"/>
    <property type="match status" value="1"/>
</dbReference>
<dbReference type="PROSITE" id="PS50842">
    <property type="entry name" value="EXPANSIN_EG45"/>
    <property type="match status" value="1"/>
</dbReference>
<reference evidence="3" key="1">
    <citation type="submission" date="2021-04" db="EMBL/GenBank/DDBJ databases">
        <authorList>
            <consortium name="Molecular Ecology Group"/>
        </authorList>
    </citation>
    <scope>NUCLEOTIDE SEQUENCE</scope>
</reference>
<name>A0A8S3ZF64_9EUPU</name>
<dbReference type="SUPFAM" id="SSF50685">
    <property type="entry name" value="Barwin-like endoglucanases"/>
    <property type="match status" value="1"/>
</dbReference>
<dbReference type="PANTHER" id="PTHR31836">
    <property type="match status" value="1"/>
</dbReference>
<dbReference type="InterPro" id="IPR051477">
    <property type="entry name" value="Expansin_CellWall"/>
</dbReference>
<dbReference type="AlphaFoldDB" id="A0A8S3ZF64"/>
<dbReference type="Proteomes" id="UP000678393">
    <property type="component" value="Unassembled WGS sequence"/>
</dbReference>
<dbReference type="InterPro" id="IPR036749">
    <property type="entry name" value="Expansin_CBD_sf"/>
</dbReference>
<gene>
    <name evidence="3" type="ORF">CUNI_LOCUS12093</name>
</gene>
<dbReference type="SUPFAM" id="SSF49590">
    <property type="entry name" value="PHL pollen allergen"/>
    <property type="match status" value="1"/>
</dbReference>
<dbReference type="InterPro" id="IPR007112">
    <property type="entry name" value="Expansin/allergen_DPBB_dom"/>
</dbReference>
<keyword evidence="1" id="KW-0732">Signal</keyword>
<proteinExistence type="predicted"/>
<sequence>MTSQCLESFLWYPQADGASNQAVLNLYKNEFKGDGTYYGYTLEGTCTYGDDYPPAGKDSRISALVALNAPQFMNSLVCGICLRVVGTGEGLGSDPIKGEHIVFVKDLCPECKTGSVDFSLDGDGRWDITIQAVQCPVGSSKIQYSFQGSNEWYLKLQVRNARIPITEVQLQRNGNWVTPKHSSDGYWVVSDSNGFQTNNINVRLTAANGQQLEDTIPRLQNDVVMNGLRGVQVDLDSQLPNA</sequence>
<dbReference type="EMBL" id="CAJHNH020002380">
    <property type="protein sequence ID" value="CAG5126535.1"/>
    <property type="molecule type" value="Genomic_DNA"/>
</dbReference>
<feature type="domain" description="Expansin-like EG45" evidence="2">
    <location>
        <begin position="43"/>
        <end position="149"/>
    </location>
</feature>
<dbReference type="Gene3D" id="2.60.40.760">
    <property type="entry name" value="Expansin, cellulose-binding-like domain"/>
    <property type="match status" value="1"/>
</dbReference>